<protein>
    <recommendedName>
        <fullName evidence="3">D-xylose 1-dehydrogenase (NADP(+), D-xylono-1,5-lactone-forming)</fullName>
        <ecNumber evidence="3">1.1.1.179</ecNumber>
    </recommendedName>
    <alternativeName>
        <fullName evidence="4">D-xylose-NADP dehydrogenase</fullName>
    </alternativeName>
</protein>
<name>A0AAX6MSM0_9PEZI</name>
<dbReference type="Pfam" id="PF01408">
    <property type="entry name" value="GFO_IDH_MocA"/>
    <property type="match status" value="1"/>
</dbReference>
<evidence type="ECO:0000256" key="4">
    <source>
        <dbReference type="ARBA" id="ARBA00042988"/>
    </source>
</evidence>
<dbReference type="SUPFAM" id="SSF51735">
    <property type="entry name" value="NAD(P)-binding Rossmann-fold domains"/>
    <property type="match status" value="1"/>
</dbReference>
<dbReference type="GO" id="GO:0000166">
    <property type="term" value="F:nucleotide binding"/>
    <property type="evidence" value="ECO:0007669"/>
    <property type="project" value="InterPro"/>
</dbReference>
<dbReference type="PANTHER" id="PTHR22604:SF105">
    <property type="entry name" value="TRANS-1,2-DIHYDROBENZENE-1,2-DIOL DEHYDROGENASE"/>
    <property type="match status" value="1"/>
</dbReference>
<dbReference type="AlphaFoldDB" id="A0AAX6MSM0"/>
<dbReference type="SUPFAM" id="SSF55347">
    <property type="entry name" value="Glyceraldehyde-3-phosphate dehydrogenase-like, C-terminal domain"/>
    <property type="match status" value="1"/>
</dbReference>
<dbReference type="Gene3D" id="3.30.360.10">
    <property type="entry name" value="Dihydrodipicolinate Reductase, domain 2"/>
    <property type="match status" value="1"/>
</dbReference>
<dbReference type="PANTHER" id="PTHR22604">
    <property type="entry name" value="OXIDOREDUCTASES"/>
    <property type="match status" value="1"/>
</dbReference>
<comment type="catalytic activity">
    <reaction evidence="5">
        <text>D-xylose + NADP(+) = D-xylono-1,5-lactone + NADPH + H(+)</text>
        <dbReference type="Rhea" id="RHEA:22000"/>
        <dbReference type="ChEBI" id="CHEBI:15378"/>
        <dbReference type="ChEBI" id="CHEBI:15867"/>
        <dbReference type="ChEBI" id="CHEBI:53455"/>
        <dbReference type="ChEBI" id="CHEBI:57783"/>
        <dbReference type="ChEBI" id="CHEBI:58349"/>
        <dbReference type="EC" id="1.1.1.179"/>
    </reaction>
</comment>
<dbReference type="Gene3D" id="3.40.50.720">
    <property type="entry name" value="NAD(P)-binding Rossmann-like Domain"/>
    <property type="match status" value="1"/>
</dbReference>
<dbReference type="GO" id="GO:0047837">
    <property type="term" value="F:D-xylose 1-dehydrogenase (NADP+) activity"/>
    <property type="evidence" value="ECO:0007669"/>
    <property type="project" value="UniProtKB-EC"/>
</dbReference>
<evidence type="ECO:0000259" key="6">
    <source>
        <dbReference type="Pfam" id="PF01408"/>
    </source>
</evidence>
<keyword evidence="2" id="KW-0560">Oxidoreductase</keyword>
<dbReference type="EMBL" id="JBANMG010000003">
    <property type="protein sequence ID" value="KAK6955171.1"/>
    <property type="molecule type" value="Genomic_DNA"/>
</dbReference>
<dbReference type="InterPro" id="IPR036291">
    <property type="entry name" value="NAD(P)-bd_dom_sf"/>
</dbReference>
<proteinExistence type="inferred from homology"/>
<gene>
    <name evidence="7" type="ORF">Daesc_002802</name>
</gene>
<dbReference type="InterPro" id="IPR000683">
    <property type="entry name" value="Gfo/Idh/MocA-like_OxRdtase_N"/>
</dbReference>
<evidence type="ECO:0000256" key="3">
    <source>
        <dbReference type="ARBA" id="ARBA00038984"/>
    </source>
</evidence>
<evidence type="ECO:0000256" key="2">
    <source>
        <dbReference type="ARBA" id="ARBA00023002"/>
    </source>
</evidence>
<keyword evidence="8" id="KW-1185">Reference proteome</keyword>
<organism evidence="7 8">
    <name type="scientific">Daldinia eschscholtzii</name>
    <dbReference type="NCBI Taxonomy" id="292717"/>
    <lineage>
        <taxon>Eukaryota</taxon>
        <taxon>Fungi</taxon>
        <taxon>Dikarya</taxon>
        <taxon>Ascomycota</taxon>
        <taxon>Pezizomycotina</taxon>
        <taxon>Sordariomycetes</taxon>
        <taxon>Xylariomycetidae</taxon>
        <taxon>Xylariales</taxon>
        <taxon>Hypoxylaceae</taxon>
        <taxon>Daldinia</taxon>
    </lineage>
</organism>
<evidence type="ECO:0000256" key="5">
    <source>
        <dbReference type="ARBA" id="ARBA00049233"/>
    </source>
</evidence>
<dbReference type="InterPro" id="IPR050984">
    <property type="entry name" value="Gfo/Idh/MocA_domain"/>
</dbReference>
<dbReference type="EC" id="1.1.1.179" evidence="3"/>
<comment type="similarity">
    <text evidence="1">Belongs to the Gfo/Idh/MocA family.</text>
</comment>
<evidence type="ECO:0000313" key="8">
    <source>
        <dbReference type="Proteomes" id="UP001369815"/>
    </source>
</evidence>
<sequence length="416" mass="46066">MASVFGFARRNWLIFNPPEAPKSAAPLRFGILGAADIGPMALILPAKSHPDVVVQTVAARDPKKAKAYAKKHGIPEVSASYQDLLDNSNIDCVYVPLPNGLHFEWALRALKAGKHVLVEKPSVDNVTEAEALFKNPILSNPKAPVLLEATHYVFHPAWTTFMSYVSPADVSSAKSALWVPAWKFNADDIRYQYDLGGGALMDLGAYTASSLSRVFGAVAEECEECLVQEAPNDPRCDRLFKARYRFPGGRRGEMEGDLKAPFDRLSPDLHVEHKAVVVSTADAGVEVPDDQEVVRVRKIKFSNYVMPSIFHSIHIEDGFQTRKIGDTSGNIIKKWTKSKTIKAYAWKEAGIDQPGEPSWTTYRYQLEEFVNKVRGKEAKQWVNSADSINTAKMIDMAYTAAKLPLRPTSKLVDSST</sequence>
<evidence type="ECO:0000313" key="7">
    <source>
        <dbReference type="EMBL" id="KAK6955171.1"/>
    </source>
</evidence>
<comment type="caution">
    <text evidence="7">The sequence shown here is derived from an EMBL/GenBank/DDBJ whole genome shotgun (WGS) entry which is preliminary data.</text>
</comment>
<dbReference type="Proteomes" id="UP001369815">
    <property type="component" value="Unassembled WGS sequence"/>
</dbReference>
<accession>A0AAX6MSM0</accession>
<feature type="domain" description="Gfo/Idh/MocA-like oxidoreductase N-terminal" evidence="6">
    <location>
        <begin position="27"/>
        <end position="133"/>
    </location>
</feature>
<reference evidence="7 8" key="1">
    <citation type="journal article" date="2024" name="Front Chem Biol">
        <title>Unveiling the potential of Daldinia eschscholtzii MFLUCC 19-0629 through bioactivity and bioinformatics studies for enhanced sustainable agriculture production.</title>
        <authorList>
            <person name="Brooks S."/>
            <person name="Weaver J.A."/>
            <person name="Klomchit A."/>
            <person name="Alharthi S.A."/>
            <person name="Onlamun T."/>
            <person name="Nurani R."/>
            <person name="Vong T.K."/>
            <person name="Alberti F."/>
            <person name="Greco C."/>
        </authorList>
    </citation>
    <scope>NUCLEOTIDE SEQUENCE [LARGE SCALE GENOMIC DNA]</scope>
    <source>
        <strain evidence="7">MFLUCC 19-0629</strain>
    </source>
</reference>
<evidence type="ECO:0000256" key="1">
    <source>
        <dbReference type="ARBA" id="ARBA00010928"/>
    </source>
</evidence>